<gene>
    <name evidence="3" type="ORF">IPV69_16880</name>
</gene>
<organism evidence="3 4">
    <name type="scientific">Humisphaera borealis</name>
    <dbReference type="NCBI Taxonomy" id="2807512"/>
    <lineage>
        <taxon>Bacteria</taxon>
        <taxon>Pseudomonadati</taxon>
        <taxon>Planctomycetota</taxon>
        <taxon>Phycisphaerae</taxon>
        <taxon>Tepidisphaerales</taxon>
        <taxon>Tepidisphaeraceae</taxon>
        <taxon>Humisphaera</taxon>
    </lineage>
</organism>
<dbReference type="Pfam" id="PF13768">
    <property type="entry name" value="VWA_3"/>
    <property type="match status" value="1"/>
</dbReference>
<name>A0A7M2WQV5_9BACT</name>
<dbReference type="EMBL" id="CP063458">
    <property type="protein sequence ID" value="QOV87935.1"/>
    <property type="molecule type" value="Genomic_DNA"/>
</dbReference>
<feature type="domain" description="VWFA" evidence="2">
    <location>
        <begin position="154"/>
        <end position="310"/>
    </location>
</feature>
<dbReference type="KEGG" id="hbs:IPV69_16880"/>
<reference evidence="3 4" key="1">
    <citation type="submission" date="2020-10" db="EMBL/GenBank/DDBJ databases">
        <title>Wide distribution of Phycisphaera-like planctomycetes from WD2101 soil group in peatlands and genome analysis of the first cultivated representative.</title>
        <authorList>
            <person name="Dedysh S.N."/>
            <person name="Beletsky A.V."/>
            <person name="Ivanova A."/>
            <person name="Kulichevskaya I.S."/>
            <person name="Suzina N.E."/>
            <person name="Philippov D.A."/>
            <person name="Rakitin A.L."/>
            <person name="Mardanov A.V."/>
            <person name="Ravin N.V."/>
        </authorList>
    </citation>
    <scope>NUCLEOTIDE SEQUENCE [LARGE SCALE GENOMIC DNA]</scope>
    <source>
        <strain evidence="3 4">M1803</strain>
    </source>
</reference>
<feature type="region of interest" description="Disordered" evidence="1">
    <location>
        <begin position="82"/>
        <end position="101"/>
    </location>
</feature>
<dbReference type="RefSeq" id="WP_206290850.1">
    <property type="nucleotide sequence ID" value="NZ_CP063458.1"/>
</dbReference>
<dbReference type="Proteomes" id="UP000593765">
    <property type="component" value="Chromosome"/>
</dbReference>
<dbReference type="Gene3D" id="3.40.50.410">
    <property type="entry name" value="von Willebrand factor, type A domain"/>
    <property type="match status" value="1"/>
</dbReference>
<dbReference type="InterPro" id="IPR036465">
    <property type="entry name" value="vWFA_dom_sf"/>
</dbReference>
<evidence type="ECO:0000313" key="3">
    <source>
        <dbReference type="EMBL" id="QOV87935.1"/>
    </source>
</evidence>
<dbReference type="AlphaFoldDB" id="A0A7M2WQV5"/>
<accession>A0A7M2WQV5</accession>
<keyword evidence="4" id="KW-1185">Reference proteome</keyword>
<dbReference type="InterPro" id="IPR002035">
    <property type="entry name" value="VWF_A"/>
</dbReference>
<evidence type="ECO:0000259" key="2">
    <source>
        <dbReference type="Pfam" id="PF13768"/>
    </source>
</evidence>
<protein>
    <recommendedName>
        <fullName evidence="2">VWFA domain-containing protein</fullName>
    </recommendedName>
</protein>
<evidence type="ECO:0000313" key="4">
    <source>
        <dbReference type="Proteomes" id="UP000593765"/>
    </source>
</evidence>
<evidence type="ECO:0000256" key="1">
    <source>
        <dbReference type="SAM" id="MobiDB-lite"/>
    </source>
</evidence>
<proteinExistence type="predicted"/>
<sequence length="317" mass="33487">MTSVVVHAALIVLGVATATVIMAPPPQPFVEQSAPVDGDITKVSLTIPNLSTGNMPRINEVASQEVDPEAARGFASAAGKGLDVDAGGGSGPDGQAADLLMRGPGVFGTGNGIGLGKGNANGNSSGDGGPVPIFGSPKQGGGDGLFINPRQARRIVFVCDATGTMINKIGTLKHELTRAIAGLKPVQSFNIIFFTDGGKYHIASREGLFLATPDNKRQAYAFLEDISPTGTTDPTPAIEAAFKQLPDLVYFLSDGEFNNLKPYADVVRQFDVSNKQRKSRVNAILFETYDREAEQAMQRIAEDSGGTYRFVRETDLQ</sequence>
<dbReference type="SUPFAM" id="SSF53300">
    <property type="entry name" value="vWA-like"/>
    <property type="match status" value="1"/>
</dbReference>